<organism evidence="1 2">
    <name type="scientific">Meganyctiphanes norvegica</name>
    <name type="common">Northern krill</name>
    <name type="synonym">Thysanopoda norvegica</name>
    <dbReference type="NCBI Taxonomy" id="48144"/>
    <lineage>
        <taxon>Eukaryota</taxon>
        <taxon>Metazoa</taxon>
        <taxon>Ecdysozoa</taxon>
        <taxon>Arthropoda</taxon>
        <taxon>Crustacea</taxon>
        <taxon>Multicrustacea</taxon>
        <taxon>Malacostraca</taxon>
        <taxon>Eumalacostraca</taxon>
        <taxon>Eucarida</taxon>
        <taxon>Euphausiacea</taxon>
        <taxon>Euphausiidae</taxon>
        <taxon>Meganyctiphanes</taxon>
    </lineage>
</organism>
<protein>
    <recommendedName>
        <fullName evidence="3">Reverse transcriptase domain-containing protein</fullName>
    </recommendedName>
</protein>
<feature type="non-terminal residue" evidence="1">
    <location>
        <position position="1"/>
    </location>
</feature>
<dbReference type="PANTHER" id="PTHR19446">
    <property type="entry name" value="REVERSE TRANSCRIPTASES"/>
    <property type="match status" value="1"/>
</dbReference>
<gene>
    <name evidence="1" type="ORF">MNOR_LOCUS24139</name>
</gene>
<dbReference type="AlphaFoldDB" id="A0AAV2RJ44"/>
<evidence type="ECO:0000313" key="1">
    <source>
        <dbReference type="EMBL" id="CAL4123847.1"/>
    </source>
</evidence>
<reference evidence="1 2" key="1">
    <citation type="submission" date="2024-05" db="EMBL/GenBank/DDBJ databases">
        <authorList>
            <person name="Wallberg A."/>
        </authorList>
    </citation>
    <scope>NUCLEOTIDE SEQUENCE [LARGE SCALE GENOMIC DNA]</scope>
</reference>
<evidence type="ECO:0000313" key="2">
    <source>
        <dbReference type="Proteomes" id="UP001497623"/>
    </source>
</evidence>
<name>A0AAV2RJ44_MEGNR</name>
<dbReference type="EMBL" id="CAXKWB010021891">
    <property type="protein sequence ID" value="CAL4123847.1"/>
    <property type="molecule type" value="Genomic_DNA"/>
</dbReference>
<proteinExistence type="predicted"/>
<dbReference type="Proteomes" id="UP001497623">
    <property type="component" value="Unassembled WGS sequence"/>
</dbReference>
<sequence>VPLSEENVLTSPITTEELKHYIKIMKKKAPGESKIGHQIIKKLPDNIIEHILVIFNASLASAYFPKKIKSAILKPLPKDGKDVTLPQIYRPIDLLDNIGKILKKINSRLRQYREDNNLYNSQHYGFRQGKSTAHVINMIHECIKYNSAQGFKTAILLKYVQKPLIRCGTQVSSG</sequence>
<evidence type="ECO:0008006" key="3">
    <source>
        <dbReference type="Google" id="ProtNLM"/>
    </source>
</evidence>
<comment type="caution">
    <text evidence="1">The sequence shown here is derived from an EMBL/GenBank/DDBJ whole genome shotgun (WGS) entry which is preliminary data.</text>
</comment>
<accession>A0AAV2RJ44</accession>
<keyword evidence="2" id="KW-1185">Reference proteome</keyword>